<evidence type="ECO:0000259" key="2">
    <source>
        <dbReference type="Pfam" id="PF18062"/>
    </source>
</evidence>
<dbReference type="RefSeq" id="WP_157738565.1">
    <property type="nucleotide sequence ID" value="NZ_BKAR01000027.1"/>
</dbReference>
<dbReference type="AlphaFoldDB" id="A0A239THA7"/>
<accession>A0A239THA7</accession>
<dbReference type="InterPro" id="IPR007560">
    <property type="entry name" value="Restrct_endonuc_IV_Mrr"/>
</dbReference>
<evidence type="ECO:0000259" key="1">
    <source>
        <dbReference type="Pfam" id="PF04471"/>
    </source>
</evidence>
<keyword evidence="3" id="KW-0255">Endonuclease</keyword>
<proteinExistence type="predicted"/>
<dbReference type="GO" id="GO:0004519">
    <property type="term" value="F:endonuclease activity"/>
    <property type="evidence" value="ECO:0007669"/>
    <property type="project" value="UniProtKB-KW"/>
</dbReference>
<dbReference type="GO" id="GO:0003677">
    <property type="term" value="F:DNA binding"/>
    <property type="evidence" value="ECO:0007669"/>
    <property type="project" value="InterPro"/>
</dbReference>
<dbReference type="Proteomes" id="UP000321736">
    <property type="component" value="Unassembled WGS sequence"/>
</dbReference>
<dbReference type="REBASE" id="216014">
    <property type="entry name" value="Spi13836ORF265P"/>
</dbReference>
<keyword evidence="3" id="KW-0378">Hydrolase</keyword>
<reference evidence="3 4" key="1">
    <citation type="submission" date="2019-07" db="EMBL/GenBank/DDBJ databases">
        <title>Whole genome shotgun sequence of Staphylococcus piscifermentans NBRC 109625.</title>
        <authorList>
            <person name="Hosoyama A."/>
            <person name="Uohara A."/>
            <person name="Ohji S."/>
            <person name="Ichikawa N."/>
        </authorList>
    </citation>
    <scope>NUCLEOTIDE SEQUENCE [LARGE SCALE GENOMIC DNA]</scope>
    <source>
        <strain evidence="3 4">NBRC 109625</strain>
    </source>
</reference>
<evidence type="ECO:0000313" key="4">
    <source>
        <dbReference type="Proteomes" id="UP000321736"/>
    </source>
</evidence>
<protein>
    <submittedName>
        <fullName evidence="3">Restriction endonuclease</fullName>
    </submittedName>
</protein>
<dbReference type="GO" id="GO:0009307">
    <property type="term" value="P:DNA restriction-modification system"/>
    <property type="evidence" value="ECO:0007669"/>
    <property type="project" value="InterPro"/>
</dbReference>
<dbReference type="Gene3D" id="3.40.1350.10">
    <property type="match status" value="1"/>
</dbReference>
<feature type="domain" description="Restriction endonuclease AspBHI N-terminal" evidence="2">
    <location>
        <begin position="28"/>
        <end position="215"/>
    </location>
</feature>
<sequence length="401" mass="45837">MENKNIEFHELQSADLIIDAIYEGGNKGNISDDAIGKLMYTGNSGGFRVKNNVEKNPAYLVLYTSGEDVNWPDEINKEKGIVTYFGDNRKAGKQINETKKNGNKYLERIWGVNNEASKLDIPIFMFKKNPTLSSRRSVQFIGLLVPQVIGERNEALLNGIWRTDENGQRFLNYEAKFSILNTGKDVITRKWIDSLITTPLTSDEYAPKAWLRYQKTKSITKSLVLEAPNEIHVRSKDSQLKMENKTDKAMLNILINNFSDNPYHFEYVAVDIVSSMDNSFHFEKTRNIRDGGRDAIGYYSVGINDNKVNIPCILEAKCYQINNSVGVKETSRFISRLKNEEFGVFVTTSFLGKQAYTEIVEDNKKILILTATDIIKILKKKQINTESRLRDYLEEFNNKSS</sequence>
<name>A0A239THA7_9STAP</name>
<dbReference type="Gene3D" id="2.30.280.20">
    <property type="match status" value="1"/>
</dbReference>
<dbReference type="InterPro" id="IPR011856">
    <property type="entry name" value="tRNA_endonuc-like_dom_sf"/>
</dbReference>
<gene>
    <name evidence="3" type="ORF">SPI02_19390</name>
</gene>
<keyword evidence="3" id="KW-0540">Nuclease</keyword>
<keyword evidence="4" id="KW-1185">Reference proteome</keyword>
<dbReference type="EMBL" id="BKAR01000027">
    <property type="protein sequence ID" value="GEP85354.1"/>
    <property type="molecule type" value="Genomic_DNA"/>
</dbReference>
<feature type="domain" description="Restriction endonuclease type IV Mrr" evidence="1">
    <location>
        <begin position="262"/>
        <end position="377"/>
    </location>
</feature>
<comment type="caution">
    <text evidence="3">The sequence shown here is derived from an EMBL/GenBank/DDBJ whole genome shotgun (WGS) entry which is preliminary data.</text>
</comment>
<dbReference type="Pfam" id="PF04471">
    <property type="entry name" value="Mrr_cat"/>
    <property type="match status" value="1"/>
</dbReference>
<dbReference type="InterPro" id="IPR041409">
    <property type="entry name" value="RE_AspBHI_N"/>
</dbReference>
<dbReference type="Pfam" id="PF18062">
    <property type="entry name" value="RE_AspBHI_N"/>
    <property type="match status" value="1"/>
</dbReference>
<organism evidence="3 4">
    <name type="scientific">Staphylococcus piscifermentans</name>
    <dbReference type="NCBI Taxonomy" id="70258"/>
    <lineage>
        <taxon>Bacteria</taxon>
        <taxon>Bacillati</taxon>
        <taxon>Bacillota</taxon>
        <taxon>Bacilli</taxon>
        <taxon>Bacillales</taxon>
        <taxon>Staphylococcaceae</taxon>
        <taxon>Staphylococcus</taxon>
    </lineage>
</organism>
<evidence type="ECO:0000313" key="3">
    <source>
        <dbReference type="EMBL" id="GEP85354.1"/>
    </source>
</evidence>